<dbReference type="EMBL" id="CYGV01001296">
    <property type="protein sequence ID" value="CUA72606.1"/>
    <property type="molecule type" value="Genomic_DNA"/>
</dbReference>
<dbReference type="InterPro" id="IPR037045">
    <property type="entry name" value="S8pro/Inhibitor_I9_sf"/>
</dbReference>
<evidence type="ECO:0000313" key="11">
    <source>
        <dbReference type="Proteomes" id="UP000044841"/>
    </source>
</evidence>
<dbReference type="InterPro" id="IPR034193">
    <property type="entry name" value="PCSK9_ProteinaseK-like"/>
</dbReference>
<dbReference type="InterPro" id="IPR050131">
    <property type="entry name" value="Peptidase_S8_subtilisin-like"/>
</dbReference>
<dbReference type="Pfam" id="PF00082">
    <property type="entry name" value="Peptidase_S8"/>
    <property type="match status" value="3"/>
</dbReference>
<dbReference type="InterPro" id="IPR036852">
    <property type="entry name" value="Peptidase_S8/S53_dom_sf"/>
</dbReference>
<keyword evidence="2 5" id="KW-0645">Protease</keyword>
<evidence type="ECO:0000259" key="9">
    <source>
        <dbReference type="Pfam" id="PF05922"/>
    </source>
</evidence>
<organism evidence="10 11">
    <name type="scientific">Rhizoctonia solani</name>
    <dbReference type="NCBI Taxonomy" id="456999"/>
    <lineage>
        <taxon>Eukaryota</taxon>
        <taxon>Fungi</taxon>
        <taxon>Dikarya</taxon>
        <taxon>Basidiomycota</taxon>
        <taxon>Agaricomycotina</taxon>
        <taxon>Agaricomycetes</taxon>
        <taxon>Cantharellales</taxon>
        <taxon>Ceratobasidiaceae</taxon>
        <taxon>Rhizoctonia</taxon>
    </lineage>
</organism>
<feature type="active site" description="Charge relay system" evidence="5">
    <location>
        <position position="323"/>
    </location>
</feature>
<feature type="domain" description="Peptidase S8/S53" evidence="8">
    <location>
        <begin position="580"/>
        <end position="811"/>
    </location>
</feature>
<keyword evidence="11" id="KW-1185">Reference proteome</keyword>
<name>A0A0K6G267_9AGAM</name>
<dbReference type="CDD" id="cd04077">
    <property type="entry name" value="Peptidases_S8_PCSK9_ProteinaseK_like"/>
    <property type="match status" value="3"/>
</dbReference>
<evidence type="ECO:0000256" key="5">
    <source>
        <dbReference type="PROSITE-ProRule" id="PRU01240"/>
    </source>
</evidence>
<dbReference type="Gene3D" id="3.40.50.200">
    <property type="entry name" value="Peptidase S8/S53 domain"/>
    <property type="match status" value="3"/>
</dbReference>
<feature type="domain" description="Inhibitor I9" evidence="9">
    <location>
        <begin position="850"/>
        <end position="901"/>
    </location>
</feature>
<dbReference type="FunFam" id="3.40.50.200:FF:000014">
    <property type="entry name" value="Proteinase K"/>
    <property type="match status" value="1"/>
</dbReference>
<protein>
    <submittedName>
        <fullName evidence="10">Aqualysin-1</fullName>
    </submittedName>
</protein>
<dbReference type="SUPFAM" id="SSF54897">
    <property type="entry name" value="Protease propeptides/inhibitors"/>
    <property type="match status" value="3"/>
</dbReference>
<dbReference type="PRINTS" id="PR00723">
    <property type="entry name" value="SUBTILISIN"/>
</dbReference>
<dbReference type="PROSITE" id="PS51892">
    <property type="entry name" value="SUBTILASE"/>
    <property type="match status" value="3"/>
</dbReference>
<dbReference type="InterPro" id="IPR023828">
    <property type="entry name" value="Peptidase_S8_Ser-AS"/>
</dbReference>
<feature type="signal peptide" evidence="7">
    <location>
        <begin position="1"/>
        <end position="18"/>
    </location>
</feature>
<feature type="region of interest" description="Disordered" evidence="6">
    <location>
        <begin position="103"/>
        <end position="125"/>
    </location>
</feature>
<dbReference type="GO" id="GO:0006508">
    <property type="term" value="P:proteolysis"/>
    <property type="evidence" value="ECO:0007669"/>
    <property type="project" value="UniProtKB-KW"/>
</dbReference>
<dbReference type="SUPFAM" id="SSF52743">
    <property type="entry name" value="Subtilisin-like"/>
    <property type="match status" value="3"/>
</dbReference>
<dbReference type="InterPro" id="IPR000209">
    <property type="entry name" value="Peptidase_S8/S53_dom"/>
</dbReference>
<keyword evidence="7" id="KW-0732">Signal</keyword>
<reference evidence="10 11" key="1">
    <citation type="submission" date="2015-07" db="EMBL/GenBank/DDBJ databases">
        <authorList>
            <person name="Noorani M."/>
        </authorList>
    </citation>
    <scope>NUCLEOTIDE SEQUENCE [LARGE SCALE GENOMIC DNA]</scope>
    <source>
        <strain evidence="10">BBA 69670</strain>
    </source>
</reference>
<proteinExistence type="inferred from homology"/>
<dbReference type="Gene3D" id="3.30.70.80">
    <property type="entry name" value="Peptidase S8 propeptide/proteinase inhibitor I9"/>
    <property type="match status" value="3"/>
</dbReference>
<evidence type="ECO:0000256" key="4">
    <source>
        <dbReference type="ARBA" id="ARBA00022825"/>
    </source>
</evidence>
<evidence type="ECO:0000256" key="3">
    <source>
        <dbReference type="ARBA" id="ARBA00022801"/>
    </source>
</evidence>
<feature type="domain" description="Peptidase S8/S53" evidence="8">
    <location>
        <begin position="129"/>
        <end position="358"/>
    </location>
</feature>
<feature type="active site" description="Charge relay system" evidence="5">
    <location>
        <position position="944"/>
    </location>
</feature>
<feature type="compositionally biased region" description="Polar residues" evidence="6">
    <location>
        <begin position="110"/>
        <end position="125"/>
    </location>
</feature>
<dbReference type="Proteomes" id="UP000044841">
    <property type="component" value="Unassembled WGS sequence"/>
</dbReference>
<evidence type="ECO:0000313" key="10">
    <source>
        <dbReference type="EMBL" id="CUA72606.1"/>
    </source>
</evidence>
<feature type="active site" description="Charge relay system" evidence="5">
    <location>
        <position position="778"/>
    </location>
</feature>
<dbReference type="PANTHER" id="PTHR43806:SF11">
    <property type="entry name" value="CEREVISIN-RELATED"/>
    <property type="match status" value="1"/>
</dbReference>
<dbReference type="PROSITE" id="PS00138">
    <property type="entry name" value="SUBTILASE_SER"/>
    <property type="match status" value="3"/>
</dbReference>
<feature type="domain" description="Peptidase S8/S53" evidence="8">
    <location>
        <begin position="935"/>
        <end position="1162"/>
    </location>
</feature>
<accession>A0A0K6G267</accession>
<dbReference type="InterPro" id="IPR015500">
    <property type="entry name" value="Peptidase_S8_subtilisin-rel"/>
</dbReference>
<keyword evidence="4 5" id="KW-0720">Serine protease</keyword>
<dbReference type="Pfam" id="PF05922">
    <property type="entry name" value="Inhibitor_I9"/>
    <property type="match status" value="1"/>
</dbReference>
<keyword evidence="3 5" id="KW-0378">Hydrolase</keyword>
<dbReference type="FunFam" id="3.40.50.200:FF:000007">
    <property type="entry name" value="Subtilisin-like serine protease"/>
    <property type="match status" value="2"/>
</dbReference>
<feature type="active site" description="Charge relay system" evidence="5">
    <location>
        <position position="589"/>
    </location>
</feature>
<dbReference type="AlphaFoldDB" id="A0A0K6G267"/>
<feature type="active site" description="Charge relay system" evidence="5">
    <location>
        <position position="622"/>
    </location>
</feature>
<dbReference type="InterPro" id="IPR010259">
    <property type="entry name" value="S8pro/Inhibitor_I9"/>
</dbReference>
<evidence type="ECO:0000256" key="6">
    <source>
        <dbReference type="SAM" id="MobiDB-lite"/>
    </source>
</evidence>
<feature type="active site" description="Charge relay system" evidence="5">
    <location>
        <position position="975"/>
    </location>
</feature>
<evidence type="ECO:0000256" key="1">
    <source>
        <dbReference type="ARBA" id="ARBA00011073"/>
    </source>
</evidence>
<feature type="active site" description="Charge relay system" evidence="5">
    <location>
        <position position="1128"/>
    </location>
</feature>
<dbReference type="GO" id="GO:0005615">
    <property type="term" value="C:extracellular space"/>
    <property type="evidence" value="ECO:0007669"/>
    <property type="project" value="TreeGrafter"/>
</dbReference>
<comment type="similarity">
    <text evidence="1 5">Belongs to the peptidase S8 family.</text>
</comment>
<gene>
    <name evidence="10" type="ORF">RSOLAG22IIIB_10171</name>
</gene>
<feature type="active site" description="Charge relay system" evidence="5">
    <location>
        <position position="168"/>
    </location>
</feature>
<evidence type="ECO:0000256" key="2">
    <source>
        <dbReference type="ARBA" id="ARBA00022670"/>
    </source>
</evidence>
<evidence type="ECO:0000256" key="7">
    <source>
        <dbReference type="SAM" id="SignalP"/>
    </source>
</evidence>
<feature type="active site" description="Charge relay system" evidence="5">
    <location>
        <position position="138"/>
    </location>
</feature>
<dbReference type="PANTHER" id="PTHR43806">
    <property type="entry name" value="PEPTIDASE S8"/>
    <property type="match status" value="1"/>
</dbReference>
<feature type="chain" id="PRO_5005502897" evidence="7">
    <location>
        <begin position="19"/>
        <end position="1180"/>
    </location>
</feature>
<evidence type="ECO:0000259" key="8">
    <source>
        <dbReference type="Pfam" id="PF00082"/>
    </source>
</evidence>
<sequence length="1180" mass="122347">MRSVFLLTSLAFVLPVLGAPTFAPLAERSLGDTYIIKLNDDVSRDEFWSALLPQLTDSKLKHTYPILNGFAVNIVPADMPAVRGMQGVQYIEQDRIMSLSINRERHEPRTSSNNDGGSCPKSSFDQNGGKGVTIYGIDTGIKTDHPCFGDRASWGFAIDGLNIDGHGHGTHTAGTAVCDTWGVARAANIVAVKVLNAAGMGSTSGVIKGVEFACDDFSKTRKPSIATMSLGGGVSQALDDAITNCANTGMHFTIAAGNDNKDAKDYSPARVPIANTVGAIDYSCNKASFSNFGSLLDIQAFGVDVESAWILPGNSSKKLSGTSMATPYVAGVLAVALGEHGQMSPADLTAAMKSNAASTATGFPDDTTKDIAKLWPGPIKIGRYSTSNISSKELSIHHILVRVGIDQTDPTRRRSPKYKISAVVGYAPYPPGFLCKCLVSLSIAMRTAFILSALAFVTPALSAPTVVPITKHAGPVKPDSYIVKLKDGASKNAVLALLTGILKLTNSLIAYDACDPGVFNGFTSILKGDALAFVQRMQEVEYIEQDGIVSLVEHDANPEFDPLPHGAADRGDLTRRSADGKDVTVYGIDTGIYIQHSCFGGRASFGASFVDKSDGESDMNGHGTHTAATAVGEKYGIATRSKVIAVKVLDETGSGSTSGVVAGVCWAYNDFKQNGKKPSIATMSLGGAPSLSLNRAVSKAIESGLHFTIAAGNSNSPAVTSSPANVEAANTIGAVDQNNQKASFSNYGKLIDVWAPGVNITSAWIGSPDATNTISGTSMATPYVAGILAVALGAYGPMTPDKLTSELRKHANPVVTYGLSDIAAESTSTNLLAQKWYKLKEGVSKDAHLNALLSASTAGSSIEYKYEQVFQGYAATLKGKDLDYVRQSKDVEYILEDGIFTIQYEQGDEAAALKRIAEEAETAVVPEKLSKRANGSGVVVYGIDTGIYTAHSTFGGRASWGATFGGYANADGNGHGTHTAGTAVGTTYGVATSAKIVAIKVLSDAGSGAYSDIIAGVNWVVSNKGSSPAVATMSLGGSANTALDSAISSAISSGVHFSIAAGNSNVDAANTSPARVAAANTVGAVDSSNRKASFSNYGAVLDVWALGVNVLSAWIGSTTATNTISGTSMATPRVAGYLAVALGDYGSVTPASLSASLKSHASAVVTGAPSGTTNLLAQRW</sequence>
<dbReference type="GO" id="GO:0004252">
    <property type="term" value="F:serine-type endopeptidase activity"/>
    <property type="evidence" value="ECO:0007669"/>
    <property type="project" value="UniProtKB-UniRule"/>
</dbReference>